<dbReference type="Pfam" id="PF07705">
    <property type="entry name" value="CARDB"/>
    <property type="match status" value="2"/>
</dbReference>
<evidence type="ECO:0000259" key="2">
    <source>
        <dbReference type="Pfam" id="PF07705"/>
    </source>
</evidence>
<organism evidence="4 5">
    <name type="scientific">Adhaeribacter soli</name>
    <dbReference type="NCBI Taxonomy" id="2607655"/>
    <lineage>
        <taxon>Bacteria</taxon>
        <taxon>Pseudomonadati</taxon>
        <taxon>Bacteroidota</taxon>
        <taxon>Cytophagia</taxon>
        <taxon>Cytophagales</taxon>
        <taxon>Hymenobacteraceae</taxon>
        <taxon>Adhaeribacter</taxon>
    </lineage>
</organism>
<accession>A0A5N1IH34</accession>
<dbReference type="EMBL" id="VTWT01000014">
    <property type="protein sequence ID" value="KAA9324962.1"/>
    <property type="molecule type" value="Genomic_DNA"/>
</dbReference>
<keyword evidence="5" id="KW-1185">Reference proteome</keyword>
<dbReference type="SUPFAM" id="SSF51126">
    <property type="entry name" value="Pectin lyase-like"/>
    <property type="match status" value="4"/>
</dbReference>
<dbReference type="RefSeq" id="WP_150905977.1">
    <property type="nucleotide sequence ID" value="NZ_VTWT01000014.1"/>
</dbReference>
<dbReference type="InterPro" id="IPR011635">
    <property type="entry name" value="CARDB"/>
</dbReference>
<proteinExistence type="predicted"/>
<evidence type="ECO:0000256" key="1">
    <source>
        <dbReference type="SAM" id="Phobius"/>
    </source>
</evidence>
<dbReference type="InterPro" id="IPR013783">
    <property type="entry name" value="Ig-like_fold"/>
</dbReference>
<dbReference type="Gene3D" id="2.60.40.10">
    <property type="entry name" value="Immunoglobulins"/>
    <property type="match status" value="2"/>
</dbReference>
<sequence length="2578" mass="268436">MQKHLLKQGTGSRKAWLPDRFSVKWLMILAALYLPGFAGSLLAQTSVQIGTGTDIAASTLYGPVYRYSSTSTTNGARTNMLWTAAEMAAAGIPSGAIITKIEFNKANTANFNGNVPFKMLVANTSNTALNTTDTWASILQTHTQVINNTAFNLPATTGWVPFTFSAPFNYTGGAFEVATEHSVASLAQPRSTDKIQWEFTSGHAGKIVGVSDPNGATLSGTVTGYKERPNIRITFTSNTCTSPPIAGATESSANIVCPNTSFNLSLNGNSIGVGLTFQWQSSPNGTTWSNIPGAESVTFTTSQTTTNYYRAVLTCSGSSTSSTPVQVFTPAILSGTYTIDKRQATNLNTRTFASFKEAVDIMTCVGINAATTFNVASGSGPYNEQVVIPAITGASASNRITFNGNGNTIGFNATVTGARHIFKLDGADFITLNNFVIDATDGSYGWGIHLINEADNNNITNNIINSSLTSATSSAFAGIVATNSTSTVGTAGNNANNTTISGNTVSGGYHAISLSGNGTTAPAIGNVITSNTVKNGYIYHIHLEDQDGTQVSGNDIHRMDRGTVSSFYAVYVTGASRNILIQKNKMHDGFTASPGSTSVAYPLYFTSADALVGQENKVINNLIYNINTNGTIYGMYNSGSDGVYYYHNTISLDNTANTGTMRGFYQTTAATNIKFINNIVAMNTGTAGVKHAIYFGTNATGIESNNNVLYLTGGASGSGIGYLTSNRVTLADWTAATGDDANSVSSDPLFVDAANGNFIPTSSDIDNIGRNVGVTTDFDGGAARSTTTPDAGAFEFSPPTLDAGVIAISPLPTPVAPGVSTPIEVTIQNFGLDPIYSVTISYKVDGGTATTYNYTNASGLASGATDTKVIGNYAFSAGSHTLEAFTSKPNGIIDANAANNSTTISVYACSPLAGAKTIGGTAGPNNFASFTDAVEALKICGVSGAVTFTAMGNATFNEQIEIPAITGASASNTITFDGAGRTLSFDPTVSAARYVIRLNGADHVTIKNLNIETTGTGTSAYGWGIHFINGADNNTILNNTITIGSTSTTESNSAGIVFSNSNTTATTTGNNGNNNVISGNTITGGYKGVGLYGLSTSTGANQILNNSVQDVYATGIELGGAYATLVEGNNISRPTRTTVGTFEGITLSGATQNSVITKNRIHNTHGGASSLSGQVNGIYSSSNDAPVGKENIVSNNLIYNINNTGTIYALYNSGSAGVFYYHNTVHLNNTANTGTNRGFYQTTAATNIRIINNMITIAGGTTGAKHALYFGTTTSGITSNRNNLYLTGGSSSSGVGFYSSNQATLANWKTANGGAYDQNSISEDPDYVTTAGGDNLKPNSPAVNNLGQNLLTVVPQDVLNVNRTTTPDMGAYEFTPPATADAGITAILSPGISLAPGTNAPIQVTLKNFGGAPLTSATVKFSINGTVIGSPFNFTQTPGLATNASTTITIGNYTFATGGTYTLRAFTELPNGTTDIDPTNNFTEITISVCSPLSGTKTIGGTPAANNYYATFTDAVKALVDCGVSGPVTFNVAAGTYNEQITIPEITGASATNRITFNGNGRTIGFTSANTNQRAVIKLDGADYITLNNLVIDATSGTYGWGIHLTNGANNNTITNNTINSSLTSTLNNFSGIVASGSNTAATTDGVNASNTTITGNTVNGGYYGIILVGNGATGQAIGNTVMNNTVKNFYNYGIYSDGQNGTVISGNDIHRLDRASASLSSFYGIYGTTSKNLLIEKNKIHDPFANNNASTSLAYGIYFTTNDAAAGSENKVINNLIYNIKNNGLAYGIYNSGSDGAYYYHNTIDLNHPANTSTVRGFYQTTAATNIVFKNNNVTVTGGTTGVKHAIYFGTNATGIVSDNNNLYLTGGASGSGIGYLTSNRVTLADWTTATSDDANSVSGDPGYVSAATGNLKPTSGILNNKGANVGVTTDFTGASRNATTPDPGAYEFNAPSCVAGQWTGAVSTDWTNAGNWCGGILPTLTTDVLIPAGTPFSPVISSNQSVRNITINTFAKLTISGVQLKVYGTYVNNGNLVDGTGVNDEIAFVGTSVQTLGGSGSSVINKLNVGAAGVNLGGPVSIKRAIVLNGNLATNGHKLTLLSNADGTAMVVNNSFAVTGTVTVQRHIDNSLNSSIGYRHYSSPVQNTTLADLATGGYTPVVNPAYNNAVKPGLVRPFPNVFAFDESRLNSDSARFEDFGFGWESPASTSSPMRPGHGYSVNTPVRTVDFNGTLNNGTVNVGTLTRGATANSGWHLLGNPYPSPMDWDQVTKPAGMMNAVYTFRSDSRYGGSYASYVNGVGNLTGGVIPAMQGFFVRVSSTVSGFSFSNADRVTNYTNPSFYKTAETRPLVQLNLSNAKGLADELFIYQEAGATVNDDAAFDAYKVQPNSADVPTLYAITPNGKSLAINGVPVLSQETIIPLGFYVGAAGTYTFEPAQLLNQETGAEVYLEDRQTGTLHNLRTSGNYTCQLVAGSNATRFALRLKPAAKAVNPVAVQEARLFPNPTSASKGFTLSVGGLTDANLKVMVYNQVGQLVESRTIEAVNGMAEAQFSTRNLAKGIYSLKVVSDNFQTTKKVIVQ</sequence>
<feature type="domain" description="Secretion system C-terminal sorting" evidence="3">
    <location>
        <begin position="2499"/>
        <end position="2577"/>
    </location>
</feature>
<dbReference type="NCBIfam" id="TIGR04183">
    <property type="entry name" value="Por_Secre_tail"/>
    <property type="match status" value="1"/>
</dbReference>
<feature type="domain" description="CARDB" evidence="2">
    <location>
        <begin position="1393"/>
        <end position="1482"/>
    </location>
</feature>
<gene>
    <name evidence="4" type="ORF">F0P94_18800</name>
</gene>
<protein>
    <submittedName>
        <fullName evidence="4">T9SS type A sorting domain-containing protein</fullName>
    </submittedName>
</protein>
<dbReference type="InterPro" id="IPR026444">
    <property type="entry name" value="Secre_tail"/>
</dbReference>
<feature type="transmembrane region" description="Helical" evidence="1">
    <location>
        <begin position="21"/>
        <end position="43"/>
    </location>
</feature>
<dbReference type="InterPro" id="IPR011050">
    <property type="entry name" value="Pectin_lyase_fold/virulence"/>
</dbReference>
<reference evidence="4 5" key="1">
    <citation type="submission" date="2019-09" db="EMBL/GenBank/DDBJ databases">
        <title>Genome sequence of Adhaeribacter sp. M2.</title>
        <authorList>
            <person name="Srinivasan S."/>
        </authorList>
    </citation>
    <scope>NUCLEOTIDE SEQUENCE [LARGE SCALE GENOMIC DNA]</scope>
    <source>
        <strain evidence="4 5">M2</strain>
    </source>
</reference>
<dbReference type="Gene3D" id="2.160.20.10">
    <property type="entry name" value="Single-stranded right-handed beta-helix, Pectin lyase-like"/>
    <property type="match status" value="3"/>
</dbReference>
<keyword evidence="1" id="KW-1133">Transmembrane helix</keyword>
<evidence type="ECO:0000259" key="3">
    <source>
        <dbReference type="Pfam" id="PF18962"/>
    </source>
</evidence>
<name>A0A5N1IH34_9BACT</name>
<evidence type="ECO:0000313" key="4">
    <source>
        <dbReference type="EMBL" id="KAA9324962.1"/>
    </source>
</evidence>
<feature type="domain" description="CARDB" evidence="2">
    <location>
        <begin position="811"/>
        <end position="903"/>
    </location>
</feature>
<dbReference type="Pfam" id="PF18962">
    <property type="entry name" value="Por_Secre_tail"/>
    <property type="match status" value="1"/>
</dbReference>
<keyword evidence="1" id="KW-0472">Membrane</keyword>
<keyword evidence="1" id="KW-0812">Transmembrane</keyword>
<dbReference type="Proteomes" id="UP000326570">
    <property type="component" value="Unassembled WGS sequence"/>
</dbReference>
<dbReference type="InterPro" id="IPR012334">
    <property type="entry name" value="Pectin_lyas_fold"/>
</dbReference>
<dbReference type="SMART" id="SM00710">
    <property type="entry name" value="PbH1"/>
    <property type="match status" value="23"/>
</dbReference>
<evidence type="ECO:0000313" key="5">
    <source>
        <dbReference type="Proteomes" id="UP000326570"/>
    </source>
</evidence>
<comment type="caution">
    <text evidence="4">The sequence shown here is derived from an EMBL/GenBank/DDBJ whole genome shotgun (WGS) entry which is preliminary data.</text>
</comment>
<dbReference type="InterPro" id="IPR006626">
    <property type="entry name" value="PbH1"/>
</dbReference>